<accession>A0A1D8NQD5</accession>
<evidence type="ECO:0000313" key="5">
    <source>
        <dbReference type="EMBL" id="AOW07834.1"/>
    </source>
</evidence>
<evidence type="ECO:0000313" key="7">
    <source>
        <dbReference type="Proteomes" id="UP000182444"/>
    </source>
</evidence>
<sequence>MTTDHPVLAEIKQSFAFLEKAVASFDQRFVLRVLRGLPALRKKLTPELLAQIAVMTYPAGDERRSGFVALAGVNPNTDEMEVDGASGATEATTQPLPEIDMYVSLLFQAWLLHENRIDDLRKLSEHVVARLRTYNRRSLDYLASKIWFYLCRGEELSGNLEAVRPILLASLRTASLRHDPETEASLITLLLRNYLLCAHVTQASNLVSKVNFPENAANALAARYMYYLSKIRAIELDYTAAHAHITGAIRKAPQTPLAAGFLQAAQKLNIVIELLMGDIPERSVFKSGREQSLKAYFEVVKAVRVGDLNQFADTIKKYASVFKADGTYSLVLRLRQNVIKTGIRIMSLAYSRISLKDICIRLRLESEESAEYIVAKAIRDGVIEATIDSERGFMQSKEVLDVYSTNEPQQTFHDRIAFCIGLHNDSVKAMRYPMNSNRIDLKNADEARERERELVKEIEEGELDDDDDEDFDL</sequence>
<proteinExistence type="inferred from homology"/>
<comment type="similarity">
    <text evidence="1">Belongs to the proteasome subunit S3 family.</text>
</comment>
<dbReference type="OMA" id="AKVYFYF"/>
<name>A0A1D8NQD5_YARLL</name>
<gene>
    <name evidence="6" type="ORF">B0I71DRAFT_136045</name>
    <name evidence="5" type="ORF">YALI1_F36132g</name>
</gene>
<dbReference type="PANTHER" id="PTHR10758:SF2">
    <property type="entry name" value="26S PROTEASOME NON-ATPASE REGULATORY SUBUNIT 3"/>
    <property type="match status" value="1"/>
</dbReference>
<dbReference type="Proteomes" id="UP000182444">
    <property type="component" value="Chromosome 1F"/>
</dbReference>
<dbReference type="EMBL" id="CP017558">
    <property type="protein sequence ID" value="AOW07834.1"/>
    <property type="molecule type" value="Genomic_DNA"/>
</dbReference>
<feature type="compositionally biased region" description="Acidic residues" evidence="3">
    <location>
        <begin position="459"/>
        <end position="473"/>
    </location>
</feature>
<dbReference type="RefSeq" id="XP_505989.1">
    <property type="nucleotide sequence ID" value="XM_505989.1"/>
</dbReference>
<feature type="region of interest" description="Disordered" evidence="3">
    <location>
        <begin position="446"/>
        <end position="473"/>
    </location>
</feature>
<dbReference type="GO" id="GO:0008541">
    <property type="term" value="C:proteasome regulatory particle, lid subcomplex"/>
    <property type="evidence" value="ECO:0007669"/>
    <property type="project" value="EnsemblFungi"/>
</dbReference>
<dbReference type="EMBL" id="KZ859089">
    <property type="protein sequence ID" value="RDW23373.1"/>
    <property type="molecule type" value="Genomic_DNA"/>
</dbReference>
<dbReference type="Gene3D" id="1.25.40.570">
    <property type="match status" value="1"/>
</dbReference>
<dbReference type="InterPro" id="IPR000717">
    <property type="entry name" value="PCI_dom"/>
</dbReference>
<dbReference type="InterPro" id="IPR013586">
    <property type="entry name" value="PSMD3_C"/>
</dbReference>
<dbReference type="Pfam" id="PF25573">
    <property type="entry name" value="TPR_PSMD3_N"/>
    <property type="match status" value="1"/>
</dbReference>
<dbReference type="SMART" id="SM00753">
    <property type="entry name" value="PAM"/>
    <property type="match status" value="1"/>
</dbReference>
<protein>
    <submittedName>
        <fullName evidence="6">Proteasome regulatory subunit C-terminal-domain-containing protein</fullName>
    </submittedName>
</protein>
<dbReference type="AlphaFoldDB" id="A0A1D8NQD5"/>
<feature type="domain" description="PCI" evidence="4">
    <location>
        <begin position="222"/>
        <end position="401"/>
    </location>
</feature>
<evidence type="ECO:0000256" key="3">
    <source>
        <dbReference type="SAM" id="MobiDB-lite"/>
    </source>
</evidence>
<dbReference type="Pfam" id="PF01399">
    <property type="entry name" value="PCI"/>
    <property type="match status" value="1"/>
</dbReference>
<dbReference type="Pfam" id="PF08375">
    <property type="entry name" value="Rpn3_C"/>
    <property type="match status" value="1"/>
</dbReference>
<dbReference type="SMART" id="SM00088">
    <property type="entry name" value="PINT"/>
    <property type="match status" value="1"/>
</dbReference>
<dbReference type="InterPro" id="IPR036390">
    <property type="entry name" value="WH_DNA-bd_sf"/>
</dbReference>
<dbReference type="Proteomes" id="UP000256601">
    <property type="component" value="Unassembled WGS sequence"/>
</dbReference>
<dbReference type="GeneID" id="2908857"/>
<dbReference type="KEGG" id="yli:2908857"/>
<dbReference type="InterPro" id="IPR050756">
    <property type="entry name" value="CSN3"/>
</dbReference>
<dbReference type="PANTHER" id="PTHR10758">
    <property type="entry name" value="26S PROTEASOME NON-ATPASE REGULATORY SUBUNIT 3/COP9 SIGNALOSOME COMPLEX SUBUNIT 3"/>
    <property type="match status" value="1"/>
</dbReference>
<dbReference type="OrthoDB" id="1713558at2759"/>
<dbReference type="eggNOG" id="KOG2581">
    <property type="taxonomic scope" value="Eukaryota"/>
</dbReference>
<dbReference type="PROSITE" id="PS50250">
    <property type="entry name" value="PCI"/>
    <property type="match status" value="1"/>
</dbReference>
<dbReference type="SUPFAM" id="SSF46785">
    <property type="entry name" value="Winged helix' DNA-binding domain"/>
    <property type="match status" value="1"/>
</dbReference>
<dbReference type="GO" id="GO:0030234">
    <property type="term" value="F:enzyme regulator activity"/>
    <property type="evidence" value="ECO:0007669"/>
    <property type="project" value="InterPro"/>
</dbReference>
<evidence type="ECO:0000256" key="2">
    <source>
        <dbReference type="ARBA" id="ARBA00022942"/>
    </source>
</evidence>
<keyword evidence="2 6" id="KW-0647">Proteasome</keyword>
<dbReference type="VEuPathDB" id="FungiDB:YALI0_F28413g"/>
<dbReference type="InterPro" id="IPR057985">
    <property type="entry name" value="TPR_PSMD3_N"/>
</dbReference>
<reference evidence="6 8" key="2">
    <citation type="submission" date="2018-07" db="EMBL/GenBank/DDBJ databases">
        <title>Draft Genome Assemblies for Five Robust Yarrowia lipolytica Strains Exhibiting High Lipid Production and Pentose Sugar Utilization and Sugar Alcohol Secretion from Undetoxified Lignocellulosic Biomass Hydrolysates.</title>
        <authorList>
            <consortium name="DOE Joint Genome Institute"/>
            <person name="Walker C."/>
            <person name="Ryu S."/>
            <person name="Na H."/>
            <person name="Zane M."/>
            <person name="LaButti K."/>
            <person name="Lipzen A."/>
            <person name="Haridas S."/>
            <person name="Barry K."/>
            <person name="Grigoriev I.V."/>
            <person name="Quarterman J."/>
            <person name="Slininger P."/>
            <person name="Dien B."/>
            <person name="Trinh C.T."/>
        </authorList>
    </citation>
    <scope>NUCLEOTIDE SEQUENCE [LARGE SCALE GENOMIC DNA]</scope>
    <source>
        <strain evidence="6 8">YB392</strain>
    </source>
</reference>
<feature type="compositionally biased region" description="Basic and acidic residues" evidence="3">
    <location>
        <begin position="446"/>
        <end position="458"/>
    </location>
</feature>
<evidence type="ECO:0000256" key="1">
    <source>
        <dbReference type="ARBA" id="ARBA00007912"/>
    </source>
</evidence>
<dbReference type="GO" id="GO:0042176">
    <property type="term" value="P:regulation of protein catabolic process"/>
    <property type="evidence" value="ECO:0007669"/>
    <property type="project" value="InterPro"/>
</dbReference>
<reference evidence="5 7" key="1">
    <citation type="journal article" date="2016" name="PLoS ONE">
        <title>Sequence Assembly of Yarrowia lipolytica Strain W29/CLIB89 Shows Transposable Element Diversity.</title>
        <authorList>
            <person name="Magnan C."/>
            <person name="Yu J."/>
            <person name="Chang I."/>
            <person name="Jahn E."/>
            <person name="Kanomata Y."/>
            <person name="Wu J."/>
            <person name="Zeller M."/>
            <person name="Oakes M."/>
            <person name="Baldi P."/>
            <person name="Sandmeyer S."/>
        </authorList>
    </citation>
    <scope>NUCLEOTIDE SEQUENCE [LARGE SCALE GENOMIC DNA]</scope>
    <source>
        <strain evidence="5">CLIB89</strain>
        <strain evidence="7">CLIB89(W29)</strain>
    </source>
</reference>
<dbReference type="VEuPathDB" id="FungiDB:YALI1_F36132g"/>
<evidence type="ECO:0000313" key="6">
    <source>
        <dbReference type="EMBL" id="RDW23373.1"/>
    </source>
</evidence>
<dbReference type="GO" id="GO:0043161">
    <property type="term" value="P:proteasome-mediated ubiquitin-dependent protein catabolic process"/>
    <property type="evidence" value="ECO:0007669"/>
    <property type="project" value="EnsemblFungi"/>
</dbReference>
<evidence type="ECO:0000259" key="4">
    <source>
        <dbReference type="PROSITE" id="PS50250"/>
    </source>
</evidence>
<organism evidence="5 7">
    <name type="scientific">Yarrowia lipolytica</name>
    <name type="common">Candida lipolytica</name>
    <dbReference type="NCBI Taxonomy" id="4952"/>
    <lineage>
        <taxon>Eukaryota</taxon>
        <taxon>Fungi</taxon>
        <taxon>Dikarya</taxon>
        <taxon>Ascomycota</taxon>
        <taxon>Saccharomycotina</taxon>
        <taxon>Dipodascomycetes</taxon>
        <taxon>Dipodascales</taxon>
        <taxon>Dipodascales incertae sedis</taxon>
        <taxon>Yarrowia</taxon>
    </lineage>
</organism>
<evidence type="ECO:0000313" key="8">
    <source>
        <dbReference type="Proteomes" id="UP000256601"/>
    </source>
</evidence>